<feature type="domain" description="AB hydrolase-1" evidence="2">
    <location>
        <begin position="15"/>
        <end position="249"/>
    </location>
</feature>
<dbReference type="InterPro" id="IPR000073">
    <property type="entry name" value="AB_hydrolase_1"/>
</dbReference>
<dbReference type="EMBL" id="JAHKPV010000001">
    <property type="protein sequence ID" value="MBU2872492.1"/>
    <property type="molecule type" value="Genomic_DNA"/>
</dbReference>
<evidence type="ECO:0000313" key="3">
    <source>
        <dbReference type="EMBL" id="MBU2872492.1"/>
    </source>
</evidence>
<comment type="caution">
    <text evidence="3">The sequence shown here is derived from an EMBL/GenBank/DDBJ whole genome shotgun (WGS) entry which is preliminary data.</text>
</comment>
<protein>
    <submittedName>
        <fullName evidence="3">Alpha/beta fold hydrolase</fullName>
    </submittedName>
</protein>
<dbReference type="GO" id="GO:0016787">
    <property type="term" value="F:hydrolase activity"/>
    <property type="evidence" value="ECO:0007669"/>
    <property type="project" value="UniProtKB-KW"/>
</dbReference>
<evidence type="ECO:0000259" key="2">
    <source>
        <dbReference type="Pfam" id="PF00561"/>
    </source>
</evidence>
<evidence type="ECO:0000313" key="4">
    <source>
        <dbReference type="Proteomes" id="UP000753376"/>
    </source>
</evidence>
<reference evidence="3 4" key="1">
    <citation type="submission" date="2021-05" db="EMBL/GenBank/DDBJ databases">
        <title>Draft genomes of bacteria isolated from model marine particles.</title>
        <authorList>
            <person name="Datta M.S."/>
            <person name="Schwartzman J.A."/>
            <person name="Enke T.N."/>
            <person name="Saavedra J."/>
            <person name="Cermak N."/>
            <person name="Cordero O.X."/>
        </authorList>
    </citation>
    <scope>NUCLEOTIDE SEQUENCE [LARGE SCALE GENOMIC DNA]</scope>
    <source>
        <strain evidence="3 4">D2M19</strain>
    </source>
</reference>
<dbReference type="RefSeq" id="WP_216006421.1">
    <property type="nucleotide sequence ID" value="NZ_JAHKPV010000001.1"/>
</dbReference>
<dbReference type="Proteomes" id="UP000753376">
    <property type="component" value="Unassembled WGS sequence"/>
</dbReference>
<evidence type="ECO:0000256" key="1">
    <source>
        <dbReference type="ARBA" id="ARBA00022801"/>
    </source>
</evidence>
<proteinExistence type="predicted"/>
<keyword evidence="4" id="KW-1185">Reference proteome</keyword>
<dbReference type="PANTHER" id="PTHR46118:SF4">
    <property type="entry name" value="PROTEIN ABHD11"/>
    <property type="match status" value="1"/>
</dbReference>
<sequence>MSEMLNHRITGEGAPLILLHGLFGAQENLGAIARQFHTQWQVHALDLRNHGSSFHADAMDYPSMAGDVLEYMDKQGLDKACLLGHSMGGKVAMQVALQAPERVEKLIVADISPVTYNAHHDAILEGMMQVDLASVRSRRDADKQLAEFVETPGVRQFLLMNLERIPNETQSKDGPVYRWRLNLKAIDDCYANLAAAPVADAPYNGPVLFLKGADSAYIQEKHKAEINRLFPKAQIQVIEGTGHWLHAEETDTFVALCQQFLTGQNAE</sequence>
<dbReference type="PANTHER" id="PTHR46118">
    <property type="entry name" value="PROTEIN ABHD11"/>
    <property type="match status" value="1"/>
</dbReference>
<keyword evidence="1 3" id="KW-0378">Hydrolase</keyword>
<name>A0ABS6A3Q2_9GAMM</name>
<accession>A0ABS6A3Q2</accession>
<gene>
    <name evidence="3" type="ORF">KO508_00605</name>
</gene>
<organism evidence="3 4">
    <name type="scientific">Marinobacter salexigens</name>
    <dbReference type="NCBI Taxonomy" id="1925763"/>
    <lineage>
        <taxon>Bacteria</taxon>
        <taxon>Pseudomonadati</taxon>
        <taxon>Pseudomonadota</taxon>
        <taxon>Gammaproteobacteria</taxon>
        <taxon>Pseudomonadales</taxon>
        <taxon>Marinobacteraceae</taxon>
        <taxon>Marinobacter</taxon>
    </lineage>
</organism>
<dbReference type="Pfam" id="PF00561">
    <property type="entry name" value="Abhydrolase_1"/>
    <property type="match status" value="1"/>
</dbReference>